<keyword evidence="13" id="KW-0472">Membrane</keyword>
<sequence length="196" mass="20583">HLPDGGKIGTPRAPARTVASAARLTRAATSEMGDDYLLLRPVTLENGRTAVIEIFVPVQELTRGVAASWAVLTGVALVLMAGSVLVADRLGARVVRASQRLGNAATSLGAGDLSVRITPEGPTELIAVGEAFNAMADRVIQLLAAEREMAADLSHRLRTPLTALRLSLDHLGPEAEQSRRALGRLEAEVDEIIAAA</sequence>
<evidence type="ECO:0000256" key="8">
    <source>
        <dbReference type="ARBA" id="ARBA00022741"/>
    </source>
</evidence>
<dbReference type="InterPro" id="IPR003661">
    <property type="entry name" value="HisK_dim/P_dom"/>
</dbReference>
<dbReference type="CDD" id="cd00082">
    <property type="entry name" value="HisKA"/>
    <property type="match status" value="1"/>
</dbReference>
<evidence type="ECO:0000256" key="11">
    <source>
        <dbReference type="ARBA" id="ARBA00022989"/>
    </source>
</evidence>
<name>A0ABW3E671_9ACTN</name>
<dbReference type="PANTHER" id="PTHR44936:SF9">
    <property type="entry name" value="SENSOR PROTEIN CREC"/>
    <property type="match status" value="1"/>
</dbReference>
<evidence type="ECO:0000256" key="2">
    <source>
        <dbReference type="ARBA" id="ARBA00004651"/>
    </source>
</evidence>
<dbReference type="Pfam" id="PF00512">
    <property type="entry name" value="HisKA"/>
    <property type="match status" value="1"/>
</dbReference>
<keyword evidence="12" id="KW-0902">Two-component regulatory system</keyword>
<keyword evidence="10" id="KW-0067">ATP-binding</keyword>
<comment type="catalytic activity">
    <reaction evidence="1">
        <text>ATP + protein L-histidine = ADP + protein N-phospho-L-histidine.</text>
        <dbReference type="EC" id="2.7.13.3"/>
    </reaction>
</comment>
<keyword evidence="5" id="KW-0597">Phosphoprotein</keyword>
<evidence type="ECO:0000256" key="13">
    <source>
        <dbReference type="SAM" id="Phobius"/>
    </source>
</evidence>
<dbReference type="PROSITE" id="PS50885">
    <property type="entry name" value="HAMP"/>
    <property type="match status" value="1"/>
</dbReference>
<accession>A0ABW3E671</accession>
<feature type="domain" description="HAMP" evidence="14">
    <location>
        <begin position="92"/>
        <end position="144"/>
    </location>
</feature>
<keyword evidence="4" id="KW-1003">Cell membrane</keyword>
<dbReference type="InterPro" id="IPR050980">
    <property type="entry name" value="2C_sensor_his_kinase"/>
</dbReference>
<evidence type="ECO:0000256" key="4">
    <source>
        <dbReference type="ARBA" id="ARBA00022475"/>
    </source>
</evidence>
<evidence type="ECO:0000256" key="6">
    <source>
        <dbReference type="ARBA" id="ARBA00022679"/>
    </source>
</evidence>
<dbReference type="EMBL" id="JBHTHX010003323">
    <property type="protein sequence ID" value="MFD0891604.1"/>
    <property type="molecule type" value="Genomic_DNA"/>
</dbReference>
<protein>
    <recommendedName>
        <fullName evidence="3">histidine kinase</fullName>
        <ecNumber evidence="3">2.7.13.3</ecNumber>
    </recommendedName>
</protein>
<feature type="transmembrane region" description="Helical" evidence="13">
    <location>
        <begin position="66"/>
        <end position="87"/>
    </location>
</feature>
<dbReference type="CDD" id="cd06225">
    <property type="entry name" value="HAMP"/>
    <property type="match status" value="1"/>
</dbReference>
<keyword evidence="9" id="KW-0418">Kinase</keyword>
<evidence type="ECO:0000256" key="3">
    <source>
        <dbReference type="ARBA" id="ARBA00012438"/>
    </source>
</evidence>
<evidence type="ECO:0000259" key="14">
    <source>
        <dbReference type="PROSITE" id="PS50885"/>
    </source>
</evidence>
<gene>
    <name evidence="15" type="ORF">ACFQ08_44245</name>
</gene>
<dbReference type="PANTHER" id="PTHR44936">
    <property type="entry name" value="SENSOR PROTEIN CREC"/>
    <property type="match status" value="1"/>
</dbReference>
<keyword evidence="6" id="KW-0808">Transferase</keyword>
<keyword evidence="7 13" id="KW-0812">Transmembrane</keyword>
<dbReference type="Pfam" id="PF00672">
    <property type="entry name" value="HAMP"/>
    <property type="match status" value="1"/>
</dbReference>
<comment type="subcellular location">
    <subcellularLocation>
        <location evidence="2">Cell membrane</location>
        <topology evidence="2">Multi-pass membrane protein</topology>
    </subcellularLocation>
</comment>
<reference evidence="16" key="1">
    <citation type="journal article" date="2019" name="Int. J. Syst. Evol. Microbiol.">
        <title>The Global Catalogue of Microorganisms (GCM) 10K type strain sequencing project: providing services to taxonomists for standard genome sequencing and annotation.</title>
        <authorList>
            <consortium name="The Broad Institute Genomics Platform"/>
            <consortium name="The Broad Institute Genome Sequencing Center for Infectious Disease"/>
            <person name="Wu L."/>
            <person name="Ma J."/>
        </authorList>
    </citation>
    <scope>NUCLEOTIDE SEQUENCE [LARGE SCALE GENOMIC DNA]</scope>
    <source>
        <strain evidence="16">CCUG 62974</strain>
    </source>
</reference>
<dbReference type="InterPro" id="IPR036097">
    <property type="entry name" value="HisK_dim/P_sf"/>
</dbReference>
<organism evidence="15 16">
    <name type="scientific">Streptosporangium algeriense</name>
    <dbReference type="NCBI Taxonomy" id="1682748"/>
    <lineage>
        <taxon>Bacteria</taxon>
        <taxon>Bacillati</taxon>
        <taxon>Actinomycetota</taxon>
        <taxon>Actinomycetes</taxon>
        <taxon>Streptosporangiales</taxon>
        <taxon>Streptosporangiaceae</taxon>
        <taxon>Streptosporangium</taxon>
    </lineage>
</organism>
<comment type="caution">
    <text evidence="15">The sequence shown here is derived from an EMBL/GenBank/DDBJ whole genome shotgun (WGS) entry which is preliminary data.</text>
</comment>
<evidence type="ECO:0000256" key="9">
    <source>
        <dbReference type="ARBA" id="ARBA00022777"/>
    </source>
</evidence>
<dbReference type="SUPFAM" id="SSF47384">
    <property type="entry name" value="Homodimeric domain of signal transducing histidine kinase"/>
    <property type="match status" value="1"/>
</dbReference>
<evidence type="ECO:0000313" key="16">
    <source>
        <dbReference type="Proteomes" id="UP001597024"/>
    </source>
</evidence>
<keyword evidence="8" id="KW-0547">Nucleotide-binding</keyword>
<dbReference type="Proteomes" id="UP001597024">
    <property type="component" value="Unassembled WGS sequence"/>
</dbReference>
<evidence type="ECO:0000313" key="15">
    <source>
        <dbReference type="EMBL" id="MFD0891604.1"/>
    </source>
</evidence>
<evidence type="ECO:0000256" key="12">
    <source>
        <dbReference type="ARBA" id="ARBA00023012"/>
    </source>
</evidence>
<dbReference type="EC" id="2.7.13.3" evidence="3"/>
<feature type="non-terminal residue" evidence="15">
    <location>
        <position position="196"/>
    </location>
</feature>
<feature type="non-terminal residue" evidence="15">
    <location>
        <position position="1"/>
    </location>
</feature>
<evidence type="ECO:0000256" key="1">
    <source>
        <dbReference type="ARBA" id="ARBA00000085"/>
    </source>
</evidence>
<dbReference type="SMART" id="SM00304">
    <property type="entry name" value="HAMP"/>
    <property type="match status" value="1"/>
</dbReference>
<evidence type="ECO:0000256" key="7">
    <source>
        <dbReference type="ARBA" id="ARBA00022692"/>
    </source>
</evidence>
<keyword evidence="16" id="KW-1185">Reference proteome</keyword>
<evidence type="ECO:0000256" key="5">
    <source>
        <dbReference type="ARBA" id="ARBA00022553"/>
    </source>
</evidence>
<evidence type="ECO:0000256" key="10">
    <source>
        <dbReference type="ARBA" id="ARBA00022840"/>
    </source>
</evidence>
<dbReference type="InterPro" id="IPR003660">
    <property type="entry name" value="HAMP_dom"/>
</dbReference>
<proteinExistence type="predicted"/>
<keyword evidence="11 13" id="KW-1133">Transmembrane helix</keyword>
<dbReference type="Gene3D" id="1.10.287.130">
    <property type="match status" value="1"/>
</dbReference>